<gene>
    <name evidence="1" type="ORF">GPM918_LOCUS23337</name>
    <name evidence="2" type="ORF">OVA965_LOCUS42727</name>
    <name evidence="3" type="ORF">SRO942_LOCUS23336</name>
    <name evidence="4" type="ORF">TMI583_LOCUS44723</name>
</gene>
<accession>A0A814VUV5</accession>
<protein>
    <submittedName>
        <fullName evidence="1">Uncharacterized protein</fullName>
    </submittedName>
</protein>
<dbReference type="EMBL" id="CAJOBC010008302">
    <property type="protein sequence ID" value="CAF3957893.1"/>
    <property type="molecule type" value="Genomic_DNA"/>
</dbReference>
<dbReference type="EMBL" id="CAJOBA010077926">
    <property type="protein sequence ID" value="CAF4427195.1"/>
    <property type="molecule type" value="Genomic_DNA"/>
</dbReference>
<evidence type="ECO:0000313" key="4">
    <source>
        <dbReference type="EMBL" id="CAF4427195.1"/>
    </source>
</evidence>
<proteinExistence type="predicted"/>
<evidence type="ECO:0000313" key="1">
    <source>
        <dbReference type="EMBL" id="CAF1193602.1"/>
    </source>
</evidence>
<evidence type="ECO:0000313" key="5">
    <source>
        <dbReference type="Proteomes" id="UP000663829"/>
    </source>
</evidence>
<dbReference type="Proteomes" id="UP000677228">
    <property type="component" value="Unassembled WGS sequence"/>
</dbReference>
<dbReference type="EMBL" id="CAJNOQ010008301">
    <property type="protein sequence ID" value="CAF1193602.1"/>
    <property type="molecule type" value="Genomic_DNA"/>
</dbReference>
<dbReference type="AlphaFoldDB" id="A0A814VUV5"/>
<dbReference type="Proteomes" id="UP000682733">
    <property type="component" value="Unassembled WGS sequence"/>
</dbReference>
<evidence type="ECO:0000313" key="3">
    <source>
        <dbReference type="EMBL" id="CAF3957893.1"/>
    </source>
</evidence>
<dbReference type="EMBL" id="CAJNOK010053581">
    <property type="protein sequence ID" value="CAF1612517.1"/>
    <property type="molecule type" value="Genomic_DNA"/>
</dbReference>
<dbReference type="Proteomes" id="UP000663829">
    <property type="component" value="Unassembled WGS sequence"/>
</dbReference>
<keyword evidence="5" id="KW-1185">Reference proteome</keyword>
<sequence>MPPKTLMQKHHTGPIVTKFKSDKLKSAQRTYGSLSARTVYINENDDGDVGELEMVKKMKEMLQMKNPDVQQLTLYWRKTFQLRRLFIRNIEEHSIEAVLDEYPGFNPLRTVGYTLSHLFYIRKNIVNPH</sequence>
<reference evidence="1" key="1">
    <citation type="submission" date="2021-02" db="EMBL/GenBank/DDBJ databases">
        <authorList>
            <person name="Nowell W R."/>
        </authorList>
    </citation>
    <scope>NUCLEOTIDE SEQUENCE</scope>
</reference>
<evidence type="ECO:0000313" key="2">
    <source>
        <dbReference type="EMBL" id="CAF1612517.1"/>
    </source>
</evidence>
<dbReference type="Proteomes" id="UP000681722">
    <property type="component" value="Unassembled WGS sequence"/>
</dbReference>
<name>A0A814VUV5_9BILA</name>
<organism evidence="1 5">
    <name type="scientific">Didymodactylos carnosus</name>
    <dbReference type="NCBI Taxonomy" id="1234261"/>
    <lineage>
        <taxon>Eukaryota</taxon>
        <taxon>Metazoa</taxon>
        <taxon>Spiralia</taxon>
        <taxon>Gnathifera</taxon>
        <taxon>Rotifera</taxon>
        <taxon>Eurotatoria</taxon>
        <taxon>Bdelloidea</taxon>
        <taxon>Philodinida</taxon>
        <taxon>Philodinidae</taxon>
        <taxon>Didymodactylos</taxon>
    </lineage>
</organism>
<comment type="caution">
    <text evidence="1">The sequence shown here is derived from an EMBL/GenBank/DDBJ whole genome shotgun (WGS) entry which is preliminary data.</text>
</comment>